<accession>A0A8K0CXU2</accession>
<evidence type="ECO:0008006" key="3">
    <source>
        <dbReference type="Google" id="ProtNLM"/>
    </source>
</evidence>
<dbReference type="SUPFAM" id="SSF48403">
    <property type="entry name" value="Ankyrin repeat"/>
    <property type="match status" value="1"/>
</dbReference>
<proteinExistence type="predicted"/>
<dbReference type="AlphaFoldDB" id="A0A8K0CXU2"/>
<dbReference type="Proteomes" id="UP000801492">
    <property type="component" value="Unassembled WGS sequence"/>
</dbReference>
<gene>
    <name evidence="1" type="ORF">ILUMI_13416</name>
</gene>
<dbReference type="InterPro" id="IPR036770">
    <property type="entry name" value="Ankyrin_rpt-contain_sf"/>
</dbReference>
<name>A0A8K0CXU2_IGNLU</name>
<sequence>MNTNQNRLKYNRCNINVQNKNGDTPLLTHLKLALSKQYLEYLLSIGASVTITNNENISPLSYAIARRIDYAGILLEKGEDAQFMYETPLKTELYQARDIMECEFITFAINTGLEAQTLLVCFFSEDPLYMNNLTFVELSDFLSKIDASISDHSFNEICAALIRDSLKHSNTEAVFKTVWNRAHHIHIAKIEPILPFDFCFICDFVNSQFIECLKLVLTSPYASYFNYTEAFYGILLLQFSQSNVDRLDRMAIISYSVRLVKVTIDDIMRTYDYYGFNEEVIMLIRHFKPTIDNSDCFQIVKFIEMLEVNDMFSINNISKLDLVRRQSYRKLIFSVPEQLLNEIDSIKLKKQILHRIPTLFEMCACVVRDHLQTDCRIRDCNRFATAVESLPVPKIIKNVLCDNRFT</sequence>
<organism evidence="1 2">
    <name type="scientific">Ignelater luminosus</name>
    <name type="common">Cucubano</name>
    <name type="synonym">Pyrophorus luminosus</name>
    <dbReference type="NCBI Taxonomy" id="2038154"/>
    <lineage>
        <taxon>Eukaryota</taxon>
        <taxon>Metazoa</taxon>
        <taxon>Ecdysozoa</taxon>
        <taxon>Arthropoda</taxon>
        <taxon>Hexapoda</taxon>
        <taxon>Insecta</taxon>
        <taxon>Pterygota</taxon>
        <taxon>Neoptera</taxon>
        <taxon>Endopterygota</taxon>
        <taxon>Coleoptera</taxon>
        <taxon>Polyphaga</taxon>
        <taxon>Elateriformia</taxon>
        <taxon>Elateroidea</taxon>
        <taxon>Elateridae</taxon>
        <taxon>Agrypninae</taxon>
        <taxon>Pyrophorini</taxon>
        <taxon>Ignelater</taxon>
    </lineage>
</organism>
<evidence type="ECO:0000313" key="2">
    <source>
        <dbReference type="Proteomes" id="UP000801492"/>
    </source>
</evidence>
<dbReference type="Gene3D" id="1.25.40.20">
    <property type="entry name" value="Ankyrin repeat-containing domain"/>
    <property type="match status" value="1"/>
</dbReference>
<dbReference type="OrthoDB" id="6431538at2759"/>
<comment type="caution">
    <text evidence="1">The sequence shown here is derived from an EMBL/GenBank/DDBJ whole genome shotgun (WGS) entry which is preliminary data.</text>
</comment>
<evidence type="ECO:0000313" key="1">
    <source>
        <dbReference type="EMBL" id="KAF2892758.1"/>
    </source>
</evidence>
<keyword evidence="2" id="KW-1185">Reference proteome</keyword>
<protein>
    <recommendedName>
        <fullName evidence="3">SOCS box domain-containing protein</fullName>
    </recommendedName>
</protein>
<dbReference type="EMBL" id="VTPC01008512">
    <property type="protein sequence ID" value="KAF2892758.1"/>
    <property type="molecule type" value="Genomic_DNA"/>
</dbReference>
<reference evidence="1" key="1">
    <citation type="submission" date="2019-08" db="EMBL/GenBank/DDBJ databases">
        <title>The genome of the North American firefly Photinus pyralis.</title>
        <authorList>
            <consortium name="Photinus pyralis genome working group"/>
            <person name="Fallon T.R."/>
            <person name="Sander Lower S.E."/>
            <person name="Weng J.-K."/>
        </authorList>
    </citation>
    <scope>NUCLEOTIDE SEQUENCE</scope>
    <source>
        <strain evidence="1">TRF0915ILg1</strain>
        <tissue evidence="1">Whole body</tissue>
    </source>
</reference>